<dbReference type="SUPFAM" id="SSF53474">
    <property type="entry name" value="alpha/beta-Hydrolases"/>
    <property type="match status" value="1"/>
</dbReference>
<organism evidence="3 4">
    <name type="scientific">Gordonia paraffinivorans</name>
    <dbReference type="NCBI Taxonomy" id="175628"/>
    <lineage>
        <taxon>Bacteria</taxon>
        <taxon>Bacillati</taxon>
        <taxon>Actinomycetota</taxon>
        <taxon>Actinomycetes</taxon>
        <taxon>Mycobacteriales</taxon>
        <taxon>Gordoniaceae</taxon>
        <taxon>Gordonia</taxon>
    </lineage>
</organism>
<dbReference type="InterPro" id="IPR000639">
    <property type="entry name" value="Epox_hydrolase-like"/>
</dbReference>
<keyword evidence="1 3" id="KW-0378">Hydrolase</keyword>
<dbReference type="RefSeq" id="WP_131733355.1">
    <property type="nucleotide sequence ID" value="NZ_CAACYD010000005.1"/>
</dbReference>
<evidence type="ECO:0000259" key="2">
    <source>
        <dbReference type="Pfam" id="PF00561"/>
    </source>
</evidence>
<dbReference type="PANTHER" id="PTHR43329">
    <property type="entry name" value="EPOXIDE HYDROLASE"/>
    <property type="match status" value="1"/>
</dbReference>
<dbReference type="EMBL" id="CAACYD010000005">
    <property type="protein sequence ID" value="VFA81416.1"/>
    <property type="molecule type" value="Genomic_DNA"/>
</dbReference>
<evidence type="ECO:0000313" key="3">
    <source>
        <dbReference type="EMBL" id="VFA81416.1"/>
    </source>
</evidence>
<dbReference type="GeneID" id="60748533"/>
<dbReference type="PRINTS" id="PR00412">
    <property type="entry name" value="EPOXHYDRLASE"/>
</dbReference>
<gene>
    <name evidence="3" type="ORF">NCTC8139_00481</name>
</gene>
<name>A0ABD7UY58_9ACTN</name>
<reference evidence="3 4" key="1">
    <citation type="submission" date="2019-02" db="EMBL/GenBank/DDBJ databases">
        <authorList>
            <consortium name="Pathogen Informatics"/>
        </authorList>
    </citation>
    <scope>NUCLEOTIDE SEQUENCE [LARGE SCALE GENOMIC DNA]</scope>
    <source>
        <strain evidence="3 4">3012STDY6756503</strain>
    </source>
</reference>
<accession>A0ABD7UY58</accession>
<dbReference type="GO" id="GO:0004301">
    <property type="term" value="F:epoxide hydrolase activity"/>
    <property type="evidence" value="ECO:0007669"/>
    <property type="project" value="UniProtKB-EC"/>
</dbReference>
<protein>
    <submittedName>
        <fullName evidence="3">Soluble epoxide hydrolase</fullName>
        <ecNumber evidence="3">3.3.2.10</ecNumber>
    </submittedName>
</protein>
<evidence type="ECO:0000256" key="1">
    <source>
        <dbReference type="ARBA" id="ARBA00022801"/>
    </source>
</evidence>
<dbReference type="InterPro" id="IPR029058">
    <property type="entry name" value="AB_hydrolase_fold"/>
</dbReference>
<feature type="domain" description="AB hydrolase-1" evidence="2">
    <location>
        <begin position="39"/>
        <end position="140"/>
    </location>
</feature>
<dbReference type="Proteomes" id="UP000360750">
    <property type="component" value="Unassembled WGS sequence"/>
</dbReference>
<comment type="caution">
    <text evidence="3">The sequence shown here is derived from an EMBL/GenBank/DDBJ whole genome shotgun (WGS) entry which is preliminary data.</text>
</comment>
<dbReference type="Gene3D" id="3.40.50.1820">
    <property type="entry name" value="alpha/beta hydrolase"/>
    <property type="match status" value="1"/>
</dbReference>
<sequence>MTITTPARTDIVREADGYDHATVYNGDQRLHVVARGEGPLVLLVHGFPEAWFCWRHQIDALAAAGYRVAAPDMRGYGRSSKPPAVADYTVTKLVSDCEAIVGALGYETATIMGHDWGSMVAWTAAWTRPEVFTAVVGMSVPFGGRGLIPIGGVDSFGTRKPSAVQREIAGPDKLFYQEYWSQDGALEAELEADPRGFLRGQYFSFSGGPYPADHQAPDPLATTPEQIAEQIRNGGVCMTPGAKFSDGHVIPERDPAWLAADLDDYVAEFERTGLRAPLHWYRAMDLSWEELAPFAGKPITVPAQFIGADLDVATAWGAEAVAAFDQTVPQHRPSVILRNCGHWFTREQPEETSAAMLAFLEGLNR</sequence>
<dbReference type="AlphaFoldDB" id="A0ABD7UY58"/>
<dbReference type="Pfam" id="PF00561">
    <property type="entry name" value="Abhydrolase_1"/>
    <property type="match status" value="1"/>
</dbReference>
<dbReference type="EC" id="3.3.2.10" evidence="3"/>
<evidence type="ECO:0000313" key="4">
    <source>
        <dbReference type="Proteomes" id="UP000360750"/>
    </source>
</evidence>
<proteinExistence type="predicted"/>
<dbReference type="InterPro" id="IPR000073">
    <property type="entry name" value="AB_hydrolase_1"/>
</dbReference>